<dbReference type="STRING" id="945543.VIBR0546_00845"/>
<organism evidence="2 3">
    <name type="scientific">Vibrio brasiliensis LMG 20546</name>
    <dbReference type="NCBI Taxonomy" id="945543"/>
    <lineage>
        <taxon>Bacteria</taxon>
        <taxon>Pseudomonadati</taxon>
        <taxon>Pseudomonadota</taxon>
        <taxon>Gammaproteobacteria</taxon>
        <taxon>Vibrionales</taxon>
        <taxon>Vibrionaceae</taxon>
        <taxon>Vibrio</taxon>
        <taxon>Vibrio oreintalis group</taxon>
    </lineage>
</organism>
<dbReference type="OrthoDB" id="6353266at2"/>
<dbReference type="InterPro" id="IPR025391">
    <property type="entry name" value="DUF4123"/>
</dbReference>
<dbReference type="Proteomes" id="UP000004371">
    <property type="component" value="Unassembled WGS sequence"/>
</dbReference>
<proteinExistence type="predicted"/>
<name>E8LT75_9VIBR</name>
<reference evidence="2 3" key="1">
    <citation type="journal article" date="2012" name="Int. J. Syst. Evol. Microbiol.">
        <title>Vibrio caribbeanicus sp. nov., isolated from the marine sponge Scleritoderma cyanea.</title>
        <authorList>
            <person name="Hoffmann M."/>
            <person name="Monday S.R."/>
            <person name="Allard M.W."/>
            <person name="Strain E.A."/>
            <person name="Whittaker P."/>
            <person name="Naum M."/>
            <person name="McCarthy P.J."/>
            <person name="Lopez J.V."/>
            <person name="Fischer M."/>
            <person name="Brown E.W."/>
        </authorList>
    </citation>
    <scope>NUCLEOTIDE SEQUENCE [LARGE SCALE GENOMIC DNA]</scope>
    <source>
        <strain evidence="2 3">LMG 20546</strain>
    </source>
</reference>
<evidence type="ECO:0000313" key="3">
    <source>
        <dbReference type="Proteomes" id="UP000004371"/>
    </source>
</evidence>
<evidence type="ECO:0000259" key="1">
    <source>
        <dbReference type="Pfam" id="PF13503"/>
    </source>
</evidence>
<sequence length="297" mass="34247">MITFVSSTKLPTETRLPRWMILDGALLPKLEYNIATLGKELTSHLEYRPLLLGSRWEKVSDLGPYLVTWSKEIEDWAHDTAPYRYGVIFESDASIGDLETHWKKLILCQHSGLENNLARLYDPIIFLYLLKSTQQTRFESWMGPMTHLWLPNVFNQQYWQAESTSATPQVLKEALFNDEEWQSVSDASTAYTAWRLIEHIEAYFPDRLQASKQQTHAFVLQQLADLQQLGQVNEQLATYYLNIVCRLGDVLGKSSLYPEVTASLYDVKTPLEQRLKQANQLSVSLAQNPRDSVENYP</sequence>
<dbReference type="EMBL" id="AEVS01000049">
    <property type="protein sequence ID" value="EGA66268.1"/>
    <property type="molecule type" value="Genomic_DNA"/>
</dbReference>
<gene>
    <name evidence="2" type="ORF">VIBR0546_00845</name>
</gene>
<dbReference type="AlphaFoldDB" id="E8LT75"/>
<comment type="caution">
    <text evidence="2">The sequence shown here is derived from an EMBL/GenBank/DDBJ whole genome shotgun (WGS) entry which is preliminary data.</text>
</comment>
<dbReference type="Pfam" id="PF13503">
    <property type="entry name" value="DUF4123"/>
    <property type="match status" value="1"/>
</dbReference>
<evidence type="ECO:0000313" key="2">
    <source>
        <dbReference type="EMBL" id="EGA66268.1"/>
    </source>
</evidence>
<protein>
    <recommendedName>
        <fullName evidence="1">DUF4123 domain-containing protein</fullName>
    </recommendedName>
</protein>
<feature type="domain" description="DUF4123" evidence="1">
    <location>
        <begin position="19"/>
        <end position="134"/>
    </location>
</feature>
<dbReference type="eggNOG" id="ENOG5033W5Z">
    <property type="taxonomic scope" value="Bacteria"/>
</dbReference>
<accession>E8LT75</accession>
<keyword evidence="3" id="KW-1185">Reference proteome</keyword>
<dbReference type="RefSeq" id="WP_006879024.1">
    <property type="nucleotide sequence ID" value="NZ_AEVS01000049.1"/>
</dbReference>